<proteinExistence type="predicted"/>
<dbReference type="Proteomes" id="UP000317421">
    <property type="component" value="Unassembled WGS sequence"/>
</dbReference>
<feature type="domain" description="NAD-dependent epimerase/dehydratase" evidence="1">
    <location>
        <begin position="3"/>
        <end position="227"/>
    </location>
</feature>
<evidence type="ECO:0000313" key="2">
    <source>
        <dbReference type="EMBL" id="TWT97606.1"/>
    </source>
</evidence>
<keyword evidence="3" id="KW-1185">Reference proteome</keyword>
<dbReference type="SUPFAM" id="SSF51735">
    <property type="entry name" value="NAD(P)-binding Rossmann-fold domains"/>
    <property type="match status" value="1"/>
</dbReference>
<dbReference type="EMBL" id="SJPR01000002">
    <property type="protein sequence ID" value="TWT97606.1"/>
    <property type="molecule type" value="Genomic_DNA"/>
</dbReference>
<dbReference type="InterPro" id="IPR001509">
    <property type="entry name" value="Epimerase_deHydtase"/>
</dbReference>
<organism evidence="2 3">
    <name type="scientific">Botrimarina colliarenosi</name>
    <dbReference type="NCBI Taxonomy" id="2528001"/>
    <lineage>
        <taxon>Bacteria</taxon>
        <taxon>Pseudomonadati</taxon>
        <taxon>Planctomycetota</taxon>
        <taxon>Planctomycetia</taxon>
        <taxon>Pirellulales</taxon>
        <taxon>Lacipirellulaceae</taxon>
        <taxon>Botrimarina</taxon>
    </lineage>
</organism>
<comment type="caution">
    <text evidence="2">The sequence shown here is derived from an EMBL/GenBank/DDBJ whole genome shotgun (WGS) entry which is preliminary data.</text>
</comment>
<evidence type="ECO:0000259" key="1">
    <source>
        <dbReference type="Pfam" id="PF01370"/>
    </source>
</evidence>
<dbReference type="Gene3D" id="3.40.50.720">
    <property type="entry name" value="NAD(P)-binding Rossmann-like Domain"/>
    <property type="match status" value="1"/>
</dbReference>
<accession>A0A5C6ADX2</accession>
<dbReference type="AlphaFoldDB" id="A0A5C6ADX2"/>
<protein>
    <submittedName>
        <fullName evidence="2">NAD dependent epimerase/dehydratase family protein</fullName>
    </submittedName>
</protein>
<reference evidence="2 3" key="1">
    <citation type="submission" date="2019-02" db="EMBL/GenBank/DDBJ databases">
        <title>Deep-cultivation of Planctomycetes and their phenomic and genomic characterization uncovers novel biology.</title>
        <authorList>
            <person name="Wiegand S."/>
            <person name="Jogler M."/>
            <person name="Boedeker C."/>
            <person name="Pinto D."/>
            <person name="Vollmers J."/>
            <person name="Rivas-Marin E."/>
            <person name="Kohn T."/>
            <person name="Peeters S.H."/>
            <person name="Heuer A."/>
            <person name="Rast P."/>
            <person name="Oberbeckmann S."/>
            <person name="Bunk B."/>
            <person name="Jeske O."/>
            <person name="Meyerdierks A."/>
            <person name="Storesund J.E."/>
            <person name="Kallscheuer N."/>
            <person name="Luecker S."/>
            <person name="Lage O.M."/>
            <person name="Pohl T."/>
            <person name="Merkel B.J."/>
            <person name="Hornburger P."/>
            <person name="Mueller R.-W."/>
            <person name="Bruemmer F."/>
            <person name="Labrenz M."/>
            <person name="Spormann A.M."/>
            <person name="Op Den Camp H."/>
            <person name="Overmann J."/>
            <person name="Amann R."/>
            <person name="Jetten M.S.M."/>
            <person name="Mascher T."/>
            <person name="Medema M.H."/>
            <person name="Devos D.P."/>
            <person name="Kaster A.-K."/>
            <person name="Ovreas L."/>
            <person name="Rohde M."/>
            <person name="Galperin M.Y."/>
            <person name="Jogler C."/>
        </authorList>
    </citation>
    <scope>NUCLEOTIDE SEQUENCE [LARGE SCALE GENOMIC DNA]</scope>
    <source>
        <strain evidence="2 3">Pla108</strain>
    </source>
</reference>
<dbReference type="RefSeq" id="WP_146444532.1">
    <property type="nucleotide sequence ID" value="NZ_SJPR01000002.1"/>
</dbReference>
<gene>
    <name evidence="2" type="ORF">Pla108_17580</name>
</gene>
<name>A0A5C6ADX2_9BACT</name>
<dbReference type="OrthoDB" id="183072at2"/>
<dbReference type="InterPro" id="IPR036291">
    <property type="entry name" value="NAD(P)-bd_dom_sf"/>
</dbReference>
<dbReference type="Pfam" id="PF01370">
    <property type="entry name" value="Epimerase"/>
    <property type="match status" value="1"/>
</dbReference>
<sequence>MRVLLTGASSFTGYWFARSLSEAGHQVVATFTADGPKDYHDPLRALRVQEAIGHCDPLWGVRFGDDRYLTALRQDEYDVVACHGAYVADYRSPAFDFAAALASNTHRLADVMDAIASREGTRVLLTGSVFEGGEGAGSDGLPHFSPYGLSKALTSQAFEFYCQSRNVPLGKFVIPNPFGPFEEARFTAYLVRTWLAGDTPSVRTPDYVRDNIHAAALARAYVGFAESFGAASFERYAPSGYVETQGKFARRFAAAMAPRLGVECAVETCQQTEFSEPLVRTNTDDAARFGAIDESQAWDELAAYYLRSLAGVV</sequence>
<evidence type="ECO:0000313" key="3">
    <source>
        <dbReference type="Proteomes" id="UP000317421"/>
    </source>
</evidence>